<organism evidence="2 3">
    <name type="scientific">Cellulomonas alba</name>
    <dbReference type="NCBI Taxonomy" id="3053467"/>
    <lineage>
        <taxon>Bacteria</taxon>
        <taxon>Bacillati</taxon>
        <taxon>Actinomycetota</taxon>
        <taxon>Actinomycetes</taxon>
        <taxon>Micrococcales</taxon>
        <taxon>Cellulomonadaceae</taxon>
        <taxon>Cellulomonas</taxon>
    </lineage>
</organism>
<gene>
    <name evidence="2" type="ORF">QRT04_16835</name>
</gene>
<comment type="caution">
    <text evidence="2">The sequence shown here is derived from an EMBL/GenBank/DDBJ whole genome shotgun (WGS) entry which is preliminary data.</text>
</comment>
<keyword evidence="1" id="KW-1133">Transmembrane helix</keyword>
<protein>
    <submittedName>
        <fullName evidence="2">Uncharacterized protein</fullName>
    </submittedName>
</protein>
<reference evidence="2 3" key="1">
    <citation type="submission" date="2023-06" db="EMBL/GenBank/DDBJ databases">
        <title>Cellulomonas sp. MW4 Whole genome sequence.</title>
        <authorList>
            <person name="Park S."/>
        </authorList>
    </citation>
    <scope>NUCLEOTIDE SEQUENCE [LARGE SCALE GENOMIC DNA]</scope>
    <source>
        <strain evidence="2 3">MW4</strain>
    </source>
</reference>
<proteinExistence type="predicted"/>
<dbReference type="RefSeq" id="WP_289456870.1">
    <property type="nucleotide sequence ID" value="NZ_JAUCGQ010000004.1"/>
</dbReference>
<accession>A0ABT7SM17</accession>
<keyword evidence="1" id="KW-0472">Membrane</keyword>
<evidence type="ECO:0000313" key="3">
    <source>
        <dbReference type="Proteomes" id="UP001529338"/>
    </source>
</evidence>
<dbReference type="Proteomes" id="UP001529338">
    <property type="component" value="Unassembled WGS sequence"/>
</dbReference>
<keyword evidence="3" id="KW-1185">Reference proteome</keyword>
<feature type="transmembrane region" description="Helical" evidence="1">
    <location>
        <begin position="45"/>
        <end position="66"/>
    </location>
</feature>
<sequence>MVARTVIPPVREFTWLIVGGLVVVLVGAIIVALSLLSASDNDTRFAAVIGGAVALAGFVMVLFGLARLLDALFDFLAEARDRRNASS</sequence>
<keyword evidence="1" id="KW-0812">Transmembrane</keyword>
<dbReference type="EMBL" id="JAUCGQ010000004">
    <property type="protein sequence ID" value="MDM7856607.1"/>
    <property type="molecule type" value="Genomic_DNA"/>
</dbReference>
<evidence type="ECO:0000313" key="2">
    <source>
        <dbReference type="EMBL" id="MDM7856607.1"/>
    </source>
</evidence>
<evidence type="ECO:0000256" key="1">
    <source>
        <dbReference type="SAM" id="Phobius"/>
    </source>
</evidence>
<name>A0ABT7SM17_9CELL</name>
<feature type="transmembrane region" description="Helical" evidence="1">
    <location>
        <begin position="13"/>
        <end position="38"/>
    </location>
</feature>